<evidence type="ECO:0000256" key="5">
    <source>
        <dbReference type="ARBA" id="ARBA00022632"/>
    </source>
</evidence>
<organismHost>
    <name type="scientific">Lilium</name>
    <dbReference type="NCBI Taxonomy" id="4688"/>
</organismHost>
<keyword evidence="10" id="KW-0899">Viral immunoevasion</keyword>
<dbReference type="EMBL" id="LC004126">
    <property type="protein sequence ID" value="BAT32754.1"/>
    <property type="molecule type" value="Genomic_RNA"/>
</dbReference>
<evidence type="ECO:0000256" key="8">
    <source>
        <dbReference type="ARBA" id="ARBA00022833"/>
    </source>
</evidence>
<dbReference type="GO" id="GO:0003677">
    <property type="term" value="F:DNA binding"/>
    <property type="evidence" value="ECO:0007669"/>
    <property type="project" value="UniProtKB-KW"/>
</dbReference>
<dbReference type="Pfam" id="PF01623">
    <property type="entry name" value="Carla_C4"/>
    <property type="match status" value="1"/>
</dbReference>
<keyword evidence="9" id="KW-0238">DNA-binding</keyword>
<accession>A0A0P0ZET1</accession>
<keyword evidence="4" id="KW-0945">Host-virus interaction</keyword>
<comment type="similarity">
    <text evidence="1">Belongs to the carlaviruses nucleic acid-binding protein family.</text>
</comment>
<dbReference type="InterPro" id="IPR002568">
    <property type="entry name" value="Carla-bd"/>
</dbReference>
<evidence type="ECO:0000256" key="4">
    <source>
        <dbReference type="ARBA" id="ARBA00022581"/>
    </source>
</evidence>
<keyword evidence="7" id="KW-0863">Zinc-finger</keyword>
<reference evidence="11" key="1">
    <citation type="submission" date="2014-09" db="EMBL/GenBank/DDBJ databases">
        <title>The complete nucleotide sequence of the genomic RNA of Lily symptomless virus isolated from Japanese trumpet lily.</title>
        <authorList>
            <person name="Hiratsuka K."/>
            <person name="Takeda T."/>
        </authorList>
    </citation>
    <scope>NUCLEOTIDE SEQUENCE</scope>
    <source>
        <strain evidence="11">LSV-Jp1</strain>
    </source>
</reference>
<proteinExistence type="inferred from homology"/>
<evidence type="ECO:0000256" key="7">
    <source>
        <dbReference type="ARBA" id="ARBA00022771"/>
    </source>
</evidence>
<keyword evidence="5" id="KW-1090">Inhibition of host innate immune response by virus</keyword>
<organism evidence="11">
    <name type="scientific">Lily symptomless virus</name>
    <name type="common">LSV</name>
    <dbReference type="NCBI Taxonomy" id="12173"/>
    <lineage>
        <taxon>Viruses</taxon>
        <taxon>Riboviria</taxon>
        <taxon>Orthornavirae</taxon>
        <taxon>Kitrinoviricota</taxon>
        <taxon>Alsuviricetes</taxon>
        <taxon>Tymovirales</taxon>
        <taxon>Betaflexiviridae</taxon>
        <taxon>Quinvirinae</taxon>
        <taxon>Carlavirus</taxon>
        <taxon>Carlavirus lilii</taxon>
    </lineage>
</organism>
<evidence type="ECO:0000256" key="9">
    <source>
        <dbReference type="ARBA" id="ARBA00023125"/>
    </source>
</evidence>
<evidence type="ECO:0000256" key="10">
    <source>
        <dbReference type="ARBA" id="ARBA00023280"/>
    </source>
</evidence>
<keyword evidence="8" id="KW-0862">Zinc</keyword>
<protein>
    <recommendedName>
        <fullName evidence="2">RNA silencing suppressor</fullName>
    </recommendedName>
</protein>
<evidence type="ECO:0000256" key="2">
    <source>
        <dbReference type="ARBA" id="ARBA00017202"/>
    </source>
</evidence>
<keyword evidence="3" id="KW-0941">Suppressor of RNA silencing</keyword>
<dbReference type="GO" id="GO:0052170">
    <property type="term" value="P:symbiont-mediated suppression of host innate immune response"/>
    <property type="evidence" value="ECO:0007669"/>
    <property type="project" value="UniProtKB-KW"/>
</dbReference>
<sequence>MSVWGAWRPNTPVGYKGQKLSEIIETQTMDEVLKRRTTIVLALLSAFPRDICRAILRRTSSHIVGFGRSRYARRRRARQIGRCERCYRVYPPVCGSKCDNKTCRPGISINTNAANYIDHGVTEVIPWISPHRGQFYLRPK</sequence>
<name>A0A0P0ZET1_LSV</name>
<evidence type="ECO:0000256" key="6">
    <source>
        <dbReference type="ARBA" id="ARBA00022723"/>
    </source>
</evidence>
<evidence type="ECO:0000256" key="1">
    <source>
        <dbReference type="ARBA" id="ARBA00006158"/>
    </source>
</evidence>
<keyword evidence="6" id="KW-0479">Metal-binding</keyword>
<dbReference type="GO" id="GO:0006355">
    <property type="term" value="P:regulation of DNA-templated transcription"/>
    <property type="evidence" value="ECO:0007669"/>
    <property type="project" value="InterPro"/>
</dbReference>
<dbReference type="GO" id="GO:0008270">
    <property type="term" value="F:zinc ion binding"/>
    <property type="evidence" value="ECO:0007669"/>
    <property type="project" value="UniProtKB-KW"/>
</dbReference>
<evidence type="ECO:0000313" key="11">
    <source>
        <dbReference type="EMBL" id="BAT32754.1"/>
    </source>
</evidence>
<evidence type="ECO:0000256" key="3">
    <source>
        <dbReference type="ARBA" id="ARBA00022463"/>
    </source>
</evidence>